<comment type="caution">
    <text evidence="1">The sequence shown here is derived from an EMBL/GenBank/DDBJ whole genome shotgun (WGS) entry which is preliminary data.</text>
</comment>
<name>A0A8J8TAW6_9EURY</name>
<accession>A0A8J8TAW6</accession>
<evidence type="ECO:0000313" key="2">
    <source>
        <dbReference type="Proteomes" id="UP000705823"/>
    </source>
</evidence>
<protein>
    <submittedName>
        <fullName evidence="1">Uncharacterized protein</fullName>
    </submittedName>
</protein>
<dbReference type="AlphaFoldDB" id="A0A8J8TAW6"/>
<dbReference type="Proteomes" id="UP000705823">
    <property type="component" value="Unassembled WGS sequence"/>
</dbReference>
<sequence>MAQVNWEFSETEISNVRRIIDEQENNPFVQKRRDQNVVEAEVSITADHFWNVHLAALLTSQQRSGPESHVSQFLKEEIQSVSLDQCRDVERIGEYVSGILEEHGGIRYYNNIGEACERNFERLDTDGWDELWGELEKLIEIRKRKPRDSDYAVEREVSTYLSEGFAGEGFHRVGSKQARNILQILGLTRFEIPLDSRITKWLNTNLDLPYRVSGSGLSNREYYHFISDIVQESCSTAGVLPCIFDAAVFSSYDTNWTQSNADAIF</sequence>
<evidence type="ECO:0000313" key="1">
    <source>
        <dbReference type="EMBL" id="TQQ78818.1"/>
    </source>
</evidence>
<organism evidence="1 2">
    <name type="scientific">Halonotius terrestris</name>
    <dbReference type="NCBI Taxonomy" id="2487750"/>
    <lineage>
        <taxon>Archaea</taxon>
        <taxon>Methanobacteriati</taxon>
        <taxon>Methanobacteriota</taxon>
        <taxon>Stenosarchaea group</taxon>
        <taxon>Halobacteria</taxon>
        <taxon>Halobacteriales</taxon>
        <taxon>Haloferacaceae</taxon>
        <taxon>Halonotius</taxon>
    </lineage>
</organism>
<dbReference type="OrthoDB" id="226379at2157"/>
<proteinExistence type="predicted"/>
<dbReference type="RefSeq" id="WP_142980509.1">
    <property type="nucleotide sequence ID" value="NZ_RKLU01000007.1"/>
</dbReference>
<reference evidence="1" key="1">
    <citation type="submission" date="2019-02" db="EMBL/GenBank/DDBJ databases">
        <title>Halonotius sp. a new haloarchaeum isolated from saline soil.</title>
        <authorList>
            <person name="Duran-Viseras A."/>
            <person name="Sanchez-Porro C."/>
            <person name="Ventosa A."/>
        </authorList>
    </citation>
    <scope>NUCLEOTIDE SEQUENCE</scope>
    <source>
        <strain evidence="1">F15B</strain>
    </source>
</reference>
<dbReference type="EMBL" id="RKLU01000007">
    <property type="protein sequence ID" value="TQQ78818.1"/>
    <property type="molecule type" value="Genomic_DNA"/>
</dbReference>
<keyword evidence="2" id="KW-1185">Reference proteome</keyword>
<gene>
    <name evidence="1" type="ORF">EGH24_12720</name>
</gene>